<proteinExistence type="predicted"/>
<feature type="domain" description="HAT C-terminal dimerisation" evidence="1">
    <location>
        <begin position="77"/>
        <end position="137"/>
    </location>
</feature>
<evidence type="ECO:0000313" key="2">
    <source>
        <dbReference type="EMBL" id="GFY84701.1"/>
    </source>
</evidence>
<name>A0A7J0EDY9_9ERIC</name>
<evidence type="ECO:0000313" key="3">
    <source>
        <dbReference type="Proteomes" id="UP000585474"/>
    </source>
</evidence>
<dbReference type="InterPro" id="IPR008906">
    <property type="entry name" value="HATC_C_dom"/>
</dbReference>
<gene>
    <name evidence="2" type="ORF">Acr_03g0014750</name>
</gene>
<protein>
    <recommendedName>
        <fullName evidence="1">HAT C-terminal dimerisation domain-containing protein</fullName>
    </recommendedName>
</protein>
<dbReference type="PANTHER" id="PTHR23272:SF161">
    <property type="entry name" value="ZINC FINGER BED DOMAIN-CONTAINING PROTEIN RICESLEEPER 1-LIKE"/>
    <property type="match status" value="1"/>
</dbReference>
<dbReference type="SUPFAM" id="SSF53098">
    <property type="entry name" value="Ribonuclease H-like"/>
    <property type="match status" value="1"/>
</dbReference>
<dbReference type="EMBL" id="BJWL01000003">
    <property type="protein sequence ID" value="GFY84701.1"/>
    <property type="molecule type" value="Genomic_DNA"/>
</dbReference>
<accession>A0A7J0EDY9</accession>
<sequence>MEETNNTPNTVVVDALMVEPIGDASQVVEAEVCYAELYESAMVEVFYNKGSAQTLTLQSKFQKHLEEVELDGERTDADKYMEELCEKVTSNFDIWNWWKVNSSKYKVILEVARDVLAILMSTISSEAAFSMGGRVMD</sequence>
<dbReference type="PANTHER" id="PTHR23272">
    <property type="entry name" value="BED FINGER-RELATED"/>
    <property type="match status" value="1"/>
</dbReference>
<keyword evidence="3" id="KW-1185">Reference proteome</keyword>
<reference evidence="2 3" key="1">
    <citation type="submission" date="2019-07" db="EMBL/GenBank/DDBJ databases">
        <title>De Novo Assembly of kiwifruit Actinidia rufa.</title>
        <authorList>
            <person name="Sugita-Konishi S."/>
            <person name="Sato K."/>
            <person name="Mori E."/>
            <person name="Abe Y."/>
            <person name="Kisaki G."/>
            <person name="Hamano K."/>
            <person name="Suezawa K."/>
            <person name="Otani M."/>
            <person name="Fukuda T."/>
            <person name="Manabe T."/>
            <person name="Gomi K."/>
            <person name="Tabuchi M."/>
            <person name="Akimitsu K."/>
            <person name="Kataoka I."/>
        </authorList>
    </citation>
    <scope>NUCLEOTIDE SEQUENCE [LARGE SCALE GENOMIC DNA]</scope>
    <source>
        <strain evidence="3">cv. Fuchu</strain>
    </source>
</reference>
<dbReference type="Proteomes" id="UP000585474">
    <property type="component" value="Unassembled WGS sequence"/>
</dbReference>
<comment type="caution">
    <text evidence="2">The sequence shown here is derived from an EMBL/GenBank/DDBJ whole genome shotgun (WGS) entry which is preliminary data.</text>
</comment>
<dbReference type="Pfam" id="PF05699">
    <property type="entry name" value="Dimer_Tnp_hAT"/>
    <property type="match status" value="1"/>
</dbReference>
<dbReference type="InterPro" id="IPR012337">
    <property type="entry name" value="RNaseH-like_sf"/>
</dbReference>
<organism evidence="2 3">
    <name type="scientific">Actinidia rufa</name>
    <dbReference type="NCBI Taxonomy" id="165716"/>
    <lineage>
        <taxon>Eukaryota</taxon>
        <taxon>Viridiplantae</taxon>
        <taxon>Streptophyta</taxon>
        <taxon>Embryophyta</taxon>
        <taxon>Tracheophyta</taxon>
        <taxon>Spermatophyta</taxon>
        <taxon>Magnoliopsida</taxon>
        <taxon>eudicotyledons</taxon>
        <taxon>Gunneridae</taxon>
        <taxon>Pentapetalae</taxon>
        <taxon>asterids</taxon>
        <taxon>Ericales</taxon>
        <taxon>Actinidiaceae</taxon>
        <taxon>Actinidia</taxon>
    </lineage>
</organism>
<dbReference type="OrthoDB" id="1421006at2759"/>
<dbReference type="GO" id="GO:0046983">
    <property type="term" value="F:protein dimerization activity"/>
    <property type="evidence" value="ECO:0007669"/>
    <property type="project" value="InterPro"/>
</dbReference>
<evidence type="ECO:0000259" key="1">
    <source>
        <dbReference type="Pfam" id="PF05699"/>
    </source>
</evidence>
<dbReference type="AlphaFoldDB" id="A0A7J0EDY9"/>